<proteinExistence type="predicted"/>
<comment type="caution">
    <text evidence="2">The sequence shown here is derived from an EMBL/GenBank/DDBJ whole genome shotgun (WGS) entry which is preliminary data.</text>
</comment>
<feature type="region of interest" description="Disordered" evidence="1">
    <location>
        <begin position="75"/>
        <end position="123"/>
    </location>
</feature>
<dbReference type="OrthoDB" id="7388008at2759"/>
<protein>
    <submittedName>
        <fullName evidence="2">Uncharacterized protein</fullName>
    </submittedName>
</protein>
<evidence type="ECO:0000313" key="3">
    <source>
        <dbReference type="Proteomes" id="UP000494106"/>
    </source>
</evidence>
<evidence type="ECO:0000256" key="1">
    <source>
        <dbReference type="SAM" id="MobiDB-lite"/>
    </source>
</evidence>
<gene>
    <name evidence="2" type="ORF">APLA_LOCUS10354</name>
</gene>
<feature type="compositionally biased region" description="Polar residues" evidence="1">
    <location>
        <begin position="109"/>
        <end position="123"/>
    </location>
</feature>
<accession>A0A8S1AJV9</accession>
<evidence type="ECO:0000313" key="2">
    <source>
        <dbReference type="EMBL" id="CAB3245275.1"/>
    </source>
</evidence>
<name>A0A8S1AJV9_ARCPL</name>
<dbReference type="Proteomes" id="UP000494106">
    <property type="component" value="Unassembled WGS sequence"/>
</dbReference>
<organism evidence="2 3">
    <name type="scientific">Arctia plantaginis</name>
    <name type="common">Wood tiger moth</name>
    <name type="synonym">Phalaena plantaginis</name>
    <dbReference type="NCBI Taxonomy" id="874455"/>
    <lineage>
        <taxon>Eukaryota</taxon>
        <taxon>Metazoa</taxon>
        <taxon>Ecdysozoa</taxon>
        <taxon>Arthropoda</taxon>
        <taxon>Hexapoda</taxon>
        <taxon>Insecta</taxon>
        <taxon>Pterygota</taxon>
        <taxon>Neoptera</taxon>
        <taxon>Endopterygota</taxon>
        <taxon>Lepidoptera</taxon>
        <taxon>Glossata</taxon>
        <taxon>Ditrysia</taxon>
        <taxon>Noctuoidea</taxon>
        <taxon>Erebidae</taxon>
        <taxon>Arctiinae</taxon>
        <taxon>Arctia</taxon>
    </lineage>
</organism>
<keyword evidence="3" id="KW-1185">Reference proteome</keyword>
<reference evidence="2 3" key="1">
    <citation type="submission" date="2020-04" db="EMBL/GenBank/DDBJ databases">
        <authorList>
            <person name="Wallbank WR R."/>
            <person name="Pardo Diaz C."/>
            <person name="Kozak K."/>
            <person name="Martin S."/>
            <person name="Jiggins C."/>
            <person name="Moest M."/>
            <person name="Warren A I."/>
            <person name="Byers J.R.P. K."/>
            <person name="Montejo-Kovacevich G."/>
            <person name="Yen C E."/>
        </authorList>
    </citation>
    <scope>NUCLEOTIDE SEQUENCE [LARGE SCALE GENOMIC DNA]</scope>
</reference>
<dbReference type="EMBL" id="CADEBC010000524">
    <property type="protein sequence ID" value="CAB3245275.1"/>
    <property type="molecule type" value="Genomic_DNA"/>
</dbReference>
<feature type="compositionally biased region" description="Basic residues" evidence="1">
    <location>
        <begin position="95"/>
        <end position="108"/>
    </location>
</feature>
<sequence length="761" mass="86516">MGHPLVYYAQLQPHDGRLKREGNKNCFARAFKWYTQDLNEVREQGNRATPDLTDFASWLDTKYCEYLSESEAQQIGQEPLRGTSCSPCPPDTTRRFPRMRSPWSKRKSANQNARDSSCKSKSPTASCQFILHPQDLTRPASACYQTPPTCPNRSNATMISNEAIDTKKSVVKSRSMTSISHENITRNVIDVITVQEGPTNVPIGVCDRKCTLDKKPECKTVEEILQNTVTSPKLQKLQVPGTEPCQLVQQCCDKNFRLKQNFQNMERERVPSISQKVETRADTCISKQEYKAGQEVSHTICEQNRLNKEMDYVQEIKSHARDSLCDPNCTRKEKCNFLREMHLLPLKSCEMATCEKKSKEISDLIRKAREDQGLSMIQKGPNEQERAIQLETDQICSKRQSIDTTCDRGFLTKEKYAEQMESPKSNKAELLCDVNCPAKPNIYVHERYPTQIQDAMCPGEKNCMTFDHRRANMRKIKPPSKALKGGIECQCPKETLLDKKIHSCVTPTTTDSTAPTCNCIVPKTMKPVHVQEQQSQRTIQQYTQSNTKPLLSFFSKKTQKPKVDVSCQCSEADIKQYDTPHQFYRTAQATTRSYVSYYSKKNSNTTADASCQCSESDINKNLSPRISDQRPQVKAQSFISYAQNKKIGKMTEVSCECSAASVLQCDTPSQYRRNDFQSSANTTCFCPNPVQLITPVCNIQRTNSNTMKNLCRLRQVTHYQAVFRNDGVQTSNHSINFGKSDVQDYALFMKIVCADKLNENI</sequence>
<dbReference type="AlphaFoldDB" id="A0A8S1AJV9"/>